<dbReference type="GO" id="GO:0051213">
    <property type="term" value="F:dioxygenase activity"/>
    <property type="evidence" value="ECO:0007669"/>
    <property type="project" value="UniProtKB-KW"/>
</dbReference>
<organism evidence="1 2">
    <name type="scientific">Citricoccus parietis</name>
    <dbReference type="NCBI Taxonomy" id="592307"/>
    <lineage>
        <taxon>Bacteria</taxon>
        <taxon>Bacillati</taxon>
        <taxon>Actinomycetota</taxon>
        <taxon>Actinomycetes</taxon>
        <taxon>Micrococcales</taxon>
        <taxon>Micrococcaceae</taxon>
        <taxon>Citricoccus</taxon>
    </lineage>
</organism>
<evidence type="ECO:0000313" key="2">
    <source>
        <dbReference type="Proteomes" id="UP001589575"/>
    </source>
</evidence>
<dbReference type="EMBL" id="JBHMFI010000001">
    <property type="protein sequence ID" value="MFB9073341.1"/>
    <property type="molecule type" value="Genomic_DNA"/>
</dbReference>
<dbReference type="Proteomes" id="UP001589575">
    <property type="component" value="Unassembled WGS sequence"/>
</dbReference>
<accession>A0ABV5G336</accession>
<reference evidence="1 2" key="1">
    <citation type="submission" date="2024-09" db="EMBL/GenBank/DDBJ databases">
        <authorList>
            <person name="Sun Q."/>
            <person name="Mori K."/>
        </authorList>
    </citation>
    <scope>NUCLEOTIDE SEQUENCE [LARGE SCALE GENOMIC DNA]</scope>
    <source>
        <strain evidence="1 2">CCM 7609</strain>
    </source>
</reference>
<dbReference type="Pfam" id="PF14226">
    <property type="entry name" value="DIOX_N"/>
    <property type="match status" value="1"/>
</dbReference>
<dbReference type="InterPro" id="IPR044861">
    <property type="entry name" value="IPNS-like_FE2OG_OXY"/>
</dbReference>
<name>A0ABV5G336_9MICC</name>
<dbReference type="PANTHER" id="PTHR10209">
    <property type="entry name" value="OXIDOREDUCTASE, 2OG-FE II OXYGENASE FAMILY PROTEIN"/>
    <property type="match status" value="1"/>
</dbReference>
<proteinExistence type="predicted"/>
<keyword evidence="1" id="KW-0223">Dioxygenase</keyword>
<dbReference type="InterPro" id="IPR026992">
    <property type="entry name" value="DIOX_N"/>
</dbReference>
<dbReference type="Gene3D" id="2.60.120.330">
    <property type="entry name" value="B-lactam Antibiotic, Isopenicillin N Synthase, Chain"/>
    <property type="match status" value="1"/>
</dbReference>
<dbReference type="SUPFAM" id="SSF51197">
    <property type="entry name" value="Clavaminate synthase-like"/>
    <property type="match status" value="1"/>
</dbReference>
<keyword evidence="1" id="KW-0560">Oxidoreductase</keyword>
<dbReference type="Pfam" id="PF03171">
    <property type="entry name" value="2OG-FeII_Oxy"/>
    <property type="match status" value="1"/>
</dbReference>
<dbReference type="PANTHER" id="PTHR10209:SF885">
    <property type="entry name" value="2OG-FE(II) OXYGENASE FAMILY, PUTATIVE (AFU_ORTHOLOGUE AFUA_2G00750)-RELATED"/>
    <property type="match status" value="1"/>
</dbReference>
<dbReference type="PROSITE" id="PS51471">
    <property type="entry name" value="FE2OG_OXY"/>
    <property type="match status" value="1"/>
</dbReference>
<dbReference type="InterPro" id="IPR027443">
    <property type="entry name" value="IPNS-like_sf"/>
</dbReference>
<gene>
    <name evidence="1" type="ORF">ACFFX0_19920</name>
</gene>
<keyword evidence="2" id="KW-1185">Reference proteome</keyword>
<protein>
    <submittedName>
        <fullName evidence="1">Isopenicillin N synthase family dioxygenase</fullName>
    </submittedName>
</protein>
<sequence>MTSALSDDSTTTGAPLDIPVLDLSTMRAPSGSFAPDFLDRLRHAAHHVGFFQIVNYGAAAGQVDDLFRVTAEFFARPDEQKLALHNQNSPHYRGYSSVGSERTQGRPDSREQIDFSPDRAPVPAEQIKPGEEYWHLQGPNQWPADMPELERAAMDWTGLMDRVGEDLLKALCVSLGLDENHFSEPFSGDRAWMGKLAHYVGGVKEAGTQGVGLHADYGFITLLLQDLVGGLEVRPYGQDEWLPVEPIHGALVVNLGEMLEVATNGYLMATIHRAVAPDEGVDRYSVPFFYSPRLDAVIDPVELPAELAAEARGVSDDPDNPMLASFGSNMLKGFVRAHPKVTAKFHPELAAK</sequence>
<evidence type="ECO:0000313" key="1">
    <source>
        <dbReference type="EMBL" id="MFB9073341.1"/>
    </source>
</evidence>
<dbReference type="InterPro" id="IPR005123">
    <property type="entry name" value="Oxoglu/Fe-dep_dioxygenase_dom"/>
</dbReference>
<comment type="caution">
    <text evidence="1">The sequence shown here is derived from an EMBL/GenBank/DDBJ whole genome shotgun (WGS) entry which is preliminary data.</text>
</comment>
<dbReference type="PRINTS" id="PR00682">
    <property type="entry name" value="IPNSYNTHASE"/>
</dbReference>